<evidence type="ECO:0000259" key="1">
    <source>
        <dbReference type="Pfam" id="PF03033"/>
    </source>
</evidence>
<name>A0A3B0UTM4_9ZZZZ</name>
<dbReference type="Pfam" id="PF03033">
    <property type="entry name" value="Glyco_transf_28"/>
    <property type="match status" value="1"/>
</dbReference>
<sequence>MSKRIAITTIGTRGDVQPYLALALELRKRGYSVVVGAPTDFADEILSLDMEFCDLGGNIRSFLKQPNFEHASENFLLNMPALLQQGQQIVEQAARNSWKMVQGADAIIMNINTSFAIDFGEALDIPTIMSALQPLNSTGEFPICSYDIPDMGPALNWLSHTATIVQQAYYDFPRDKLRKELMGLKPRKNSGFFKDTNGKNLVTLYAYSQFVSPRPRDWPKTAIVTGYWPLKDQTGWQPS</sequence>
<dbReference type="EMBL" id="UOEQ01000443">
    <property type="protein sequence ID" value="VAW23056.1"/>
    <property type="molecule type" value="Genomic_DNA"/>
</dbReference>
<dbReference type="SUPFAM" id="SSF53756">
    <property type="entry name" value="UDP-Glycosyltransferase/glycogen phosphorylase"/>
    <property type="match status" value="1"/>
</dbReference>
<dbReference type="InterPro" id="IPR050426">
    <property type="entry name" value="Glycosyltransferase_28"/>
</dbReference>
<reference evidence="2" key="1">
    <citation type="submission" date="2018-06" db="EMBL/GenBank/DDBJ databases">
        <authorList>
            <person name="Zhirakovskaya E."/>
        </authorList>
    </citation>
    <scope>NUCLEOTIDE SEQUENCE</scope>
</reference>
<proteinExistence type="predicted"/>
<organism evidence="2">
    <name type="scientific">hydrothermal vent metagenome</name>
    <dbReference type="NCBI Taxonomy" id="652676"/>
    <lineage>
        <taxon>unclassified sequences</taxon>
        <taxon>metagenomes</taxon>
        <taxon>ecological metagenomes</taxon>
    </lineage>
</organism>
<evidence type="ECO:0000313" key="2">
    <source>
        <dbReference type="EMBL" id="VAW23056.1"/>
    </source>
</evidence>
<feature type="domain" description="Glycosyltransferase family 28 N-terminal" evidence="1">
    <location>
        <begin position="5"/>
        <end position="91"/>
    </location>
</feature>
<protein>
    <recommendedName>
        <fullName evidence="1">Glycosyltransferase family 28 N-terminal domain-containing protein</fullName>
    </recommendedName>
</protein>
<gene>
    <name evidence="2" type="ORF">MNBD_ALPHA11-2110</name>
</gene>
<dbReference type="GO" id="GO:0016758">
    <property type="term" value="F:hexosyltransferase activity"/>
    <property type="evidence" value="ECO:0007669"/>
    <property type="project" value="InterPro"/>
</dbReference>
<accession>A0A3B0UTM4</accession>
<dbReference type="InterPro" id="IPR004276">
    <property type="entry name" value="GlycoTrans_28_N"/>
</dbReference>
<dbReference type="GO" id="GO:0005975">
    <property type="term" value="P:carbohydrate metabolic process"/>
    <property type="evidence" value="ECO:0007669"/>
    <property type="project" value="InterPro"/>
</dbReference>
<feature type="non-terminal residue" evidence="2">
    <location>
        <position position="239"/>
    </location>
</feature>
<dbReference type="AlphaFoldDB" id="A0A3B0UTM4"/>
<dbReference type="Gene3D" id="3.40.50.2000">
    <property type="entry name" value="Glycogen Phosphorylase B"/>
    <property type="match status" value="1"/>
</dbReference>
<dbReference type="PANTHER" id="PTHR48050">
    <property type="entry name" value="STEROL 3-BETA-GLUCOSYLTRANSFERASE"/>
    <property type="match status" value="1"/>
</dbReference>
<dbReference type="PANTHER" id="PTHR48050:SF13">
    <property type="entry name" value="STEROL 3-BETA-GLUCOSYLTRANSFERASE UGT80A2"/>
    <property type="match status" value="1"/>
</dbReference>